<dbReference type="EMBL" id="SNYW01000007">
    <property type="protein sequence ID" value="TDQ83088.1"/>
    <property type="molecule type" value="Genomic_DNA"/>
</dbReference>
<evidence type="ECO:0000259" key="2">
    <source>
        <dbReference type="Pfam" id="PF07883"/>
    </source>
</evidence>
<evidence type="ECO:0000256" key="1">
    <source>
        <dbReference type="ARBA" id="ARBA00022723"/>
    </source>
</evidence>
<dbReference type="PANTHER" id="PTHR35848:SF6">
    <property type="entry name" value="CUPIN TYPE-2 DOMAIN-CONTAINING PROTEIN"/>
    <property type="match status" value="1"/>
</dbReference>
<proteinExistence type="predicted"/>
<comment type="caution">
    <text evidence="3">The sequence shown here is derived from an EMBL/GenBank/DDBJ whole genome shotgun (WGS) entry which is preliminary data.</text>
</comment>
<dbReference type="GO" id="GO:0046872">
    <property type="term" value="F:metal ion binding"/>
    <property type="evidence" value="ECO:0007669"/>
    <property type="project" value="UniProtKB-KW"/>
</dbReference>
<protein>
    <submittedName>
        <fullName evidence="3">Putative cupin superfamily protein</fullName>
    </submittedName>
</protein>
<dbReference type="Pfam" id="PF07883">
    <property type="entry name" value="Cupin_2"/>
    <property type="match status" value="1"/>
</dbReference>
<dbReference type="PANTHER" id="PTHR35848">
    <property type="entry name" value="OXALATE-BINDING PROTEIN"/>
    <property type="match status" value="1"/>
</dbReference>
<dbReference type="InterPro" id="IPR011051">
    <property type="entry name" value="RmlC_Cupin_sf"/>
</dbReference>
<dbReference type="CDD" id="cd02224">
    <property type="entry name" value="cupin_SPO2919-like"/>
    <property type="match status" value="1"/>
</dbReference>
<sequence length="162" mass="17979">MPKPIMNLADAVFDDVEENGIYTSSRAQIAAHIGARDLGYNLTVVPPGKVQCPFHSHRGEEEMFLILEGEGELRFGDQRYPIRAFDVIACPTGGPEVAHQIVNTGKVTMRYLAVSTIKNIDVCEYPDSGKFSVVTGGRASPGFRKIVRAENTVDYYDRERNE</sequence>
<keyword evidence="1" id="KW-0479">Metal-binding</keyword>
<dbReference type="AlphaFoldDB" id="A0A4R6WSU6"/>
<feature type="domain" description="Cupin type-2" evidence="2">
    <location>
        <begin position="42"/>
        <end position="114"/>
    </location>
</feature>
<dbReference type="OrthoDB" id="116921at2"/>
<dbReference type="Proteomes" id="UP000295783">
    <property type="component" value="Unassembled WGS sequence"/>
</dbReference>
<keyword evidence="4" id="KW-1185">Reference proteome</keyword>
<gene>
    <name evidence="3" type="ORF">A8950_1371</name>
</gene>
<accession>A0A4R6WSU6</accession>
<dbReference type="SUPFAM" id="SSF51182">
    <property type="entry name" value="RmlC-like cupins"/>
    <property type="match status" value="1"/>
</dbReference>
<evidence type="ECO:0000313" key="3">
    <source>
        <dbReference type="EMBL" id="TDQ83088.1"/>
    </source>
</evidence>
<reference evidence="3 4" key="1">
    <citation type="submission" date="2019-03" db="EMBL/GenBank/DDBJ databases">
        <title>Genomic Encyclopedia of Type Strains, Phase III (KMG-III): the genomes of soil and plant-associated and newly described type strains.</title>
        <authorList>
            <person name="Whitman W."/>
        </authorList>
    </citation>
    <scope>NUCLEOTIDE SEQUENCE [LARGE SCALE GENOMIC DNA]</scope>
    <source>
        <strain evidence="3 4">CGMCC 1.7660</strain>
    </source>
</reference>
<dbReference type="InterPro" id="IPR013096">
    <property type="entry name" value="Cupin_2"/>
</dbReference>
<dbReference type="RefSeq" id="WP_133612874.1">
    <property type="nucleotide sequence ID" value="NZ_SNYW01000007.1"/>
</dbReference>
<dbReference type="InterPro" id="IPR051610">
    <property type="entry name" value="GPI/OXD"/>
</dbReference>
<dbReference type="Gene3D" id="2.60.120.10">
    <property type="entry name" value="Jelly Rolls"/>
    <property type="match status" value="1"/>
</dbReference>
<evidence type="ECO:0000313" key="4">
    <source>
        <dbReference type="Proteomes" id="UP000295783"/>
    </source>
</evidence>
<name>A0A4R6WSU6_9PROT</name>
<dbReference type="InterPro" id="IPR014710">
    <property type="entry name" value="RmlC-like_jellyroll"/>
</dbReference>
<organism evidence="3 4">
    <name type="scientific">Dongia mobilis</name>
    <dbReference type="NCBI Taxonomy" id="578943"/>
    <lineage>
        <taxon>Bacteria</taxon>
        <taxon>Pseudomonadati</taxon>
        <taxon>Pseudomonadota</taxon>
        <taxon>Alphaproteobacteria</taxon>
        <taxon>Rhodospirillales</taxon>
        <taxon>Dongiaceae</taxon>
        <taxon>Dongia</taxon>
    </lineage>
</organism>